<proteinExistence type="predicted"/>
<dbReference type="EMBL" id="MN740758">
    <property type="protein sequence ID" value="QHS81511.1"/>
    <property type="molecule type" value="Genomic_DNA"/>
</dbReference>
<reference evidence="1" key="1">
    <citation type="journal article" date="2020" name="Nature">
        <title>Giant virus diversity and host interactions through global metagenomics.</title>
        <authorList>
            <person name="Schulz F."/>
            <person name="Roux S."/>
            <person name="Paez-Espino D."/>
            <person name="Jungbluth S."/>
            <person name="Walsh D.A."/>
            <person name="Denef V.J."/>
            <person name="McMahon K.D."/>
            <person name="Konstantinidis K.T."/>
            <person name="Eloe-Fadrosh E.A."/>
            <person name="Kyrpides N.C."/>
            <person name="Woyke T."/>
        </authorList>
    </citation>
    <scope>NUCLEOTIDE SEQUENCE</scope>
    <source>
        <strain evidence="1">GVMAG-S-1101164-72</strain>
    </source>
</reference>
<organism evidence="1">
    <name type="scientific">viral metagenome</name>
    <dbReference type="NCBI Taxonomy" id="1070528"/>
    <lineage>
        <taxon>unclassified sequences</taxon>
        <taxon>metagenomes</taxon>
        <taxon>organismal metagenomes</taxon>
    </lineage>
</organism>
<name>A0A6C0AQ99_9ZZZZ</name>
<protein>
    <submittedName>
        <fullName evidence="1">Uncharacterized protein</fullName>
    </submittedName>
</protein>
<sequence>MVYSSRKEGFASYYLDNGAGVGKNYQKIGAFDDLTVQSDEGSWRYPAFATKMMGPEFVPGPDSLFIFRDNIASPDCCPSGFATDTGCVCATHQQSNYINMRGGNRTVEDGF</sequence>
<dbReference type="AlphaFoldDB" id="A0A6C0AQ99"/>
<evidence type="ECO:0000313" key="1">
    <source>
        <dbReference type="EMBL" id="QHS81511.1"/>
    </source>
</evidence>
<accession>A0A6C0AQ99</accession>